<dbReference type="RefSeq" id="WP_120085158.1">
    <property type="nucleotide sequence ID" value="NZ_QMDW01000014.1"/>
</dbReference>
<dbReference type="EMBL" id="QMDW01000014">
    <property type="protein sequence ID" value="RJX48940.1"/>
    <property type="molecule type" value="Genomic_DNA"/>
</dbReference>
<feature type="transmembrane region" description="Helical" evidence="1">
    <location>
        <begin position="86"/>
        <end position="106"/>
    </location>
</feature>
<gene>
    <name evidence="3" type="ORF">DP106_10400</name>
</gene>
<evidence type="ECO:0000256" key="1">
    <source>
        <dbReference type="SAM" id="Phobius"/>
    </source>
</evidence>
<sequence length="108" mass="10895">MRSALRYAVSTAVGLAVTILVGELASGDWLITLSLMPLYAAATSMGIAHREWWIQSDYEFPPSAGAAVGGVGALTGGALIRTSIPAATAGFGLLLLGMAAAVAMVAES</sequence>
<dbReference type="Proteomes" id="UP000281564">
    <property type="component" value="Unassembled WGS sequence"/>
</dbReference>
<evidence type="ECO:0000313" key="3">
    <source>
        <dbReference type="EMBL" id="RJX48940.1"/>
    </source>
</evidence>
<protein>
    <recommendedName>
        <fullName evidence="2">DUF8153 domain-containing protein</fullName>
    </recommendedName>
</protein>
<keyword evidence="1" id="KW-0472">Membrane</keyword>
<organism evidence="3 4">
    <name type="scientific">Halonotius pteroides</name>
    <dbReference type="NCBI Taxonomy" id="268735"/>
    <lineage>
        <taxon>Archaea</taxon>
        <taxon>Methanobacteriati</taxon>
        <taxon>Methanobacteriota</taxon>
        <taxon>Stenosarchaea group</taxon>
        <taxon>Halobacteria</taxon>
        <taxon>Halobacteriales</taxon>
        <taxon>Haloferacaceae</taxon>
        <taxon>Halonotius</taxon>
    </lineage>
</organism>
<feature type="transmembrane region" description="Helical" evidence="1">
    <location>
        <begin position="7"/>
        <end position="25"/>
    </location>
</feature>
<evidence type="ECO:0000259" key="2">
    <source>
        <dbReference type="Pfam" id="PF26480"/>
    </source>
</evidence>
<feature type="domain" description="DUF8153" evidence="2">
    <location>
        <begin position="26"/>
        <end position="106"/>
    </location>
</feature>
<name>A0A3A6QM10_9EURY</name>
<comment type="caution">
    <text evidence="3">The sequence shown here is derived from an EMBL/GenBank/DDBJ whole genome shotgun (WGS) entry which is preliminary data.</text>
</comment>
<accession>A0A3A6QM10</accession>
<keyword evidence="1" id="KW-1133">Transmembrane helix</keyword>
<dbReference type="AlphaFoldDB" id="A0A3A6QM10"/>
<keyword evidence="4" id="KW-1185">Reference proteome</keyword>
<dbReference type="InterPro" id="IPR058466">
    <property type="entry name" value="DUF8153"/>
</dbReference>
<reference evidence="3 4" key="1">
    <citation type="submission" date="2018-06" db="EMBL/GenBank/DDBJ databases">
        <title>Halonotius sp. F13-13 a new haloarchaeeon isolated from a solar saltern from Isla Cristina, Huelva, Spain.</title>
        <authorList>
            <person name="Duran-Viseras A."/>
            <person name="Sanchez-Porro C."/>
            <person name="Ventosa A."/>
        </authorList>
    </citation>
    <scope>NUCLEOTIDE SEQUENCE [LARGE SCALE GENOMIC DNA]</scope>
    <source>
        <strain evidence="3 4">CECT 7525</strain>
    </source>
</reference>
<evidence type="ECO:0000313" key="4">
    <source>
        <dbReference type="Proteomes" id="UP000281564"/>
    </source>
</evidence>
<dbReference type="Pfam" id="PF26480">
    <property type="entry name" value="DUF8153"/>
    <property type="match status" value="1"/>
</dbReference>
<proteinExistence type="predicted"/>
<keyword evidence="1" id="KW-0812">Transmembrane</keyword>